<comment type="caution">
    <text evidence="3">The sequence shown here is derived from an EMBL/GenBank/DDBJ whole genome shotgun (WGS) entry which is preliminary data.</text>
</comment>
<dbReference type="InterPro" id="IPR016181">
    <property type="entry name" value="Acyl_CoA_acyltransferase"/>
</dbReference>
<dbReference type="AlphaFoldDB" id="A0A4Q2EGM3"/>
<dbReference type="SUPFAM" id="SSF55729">
    <property type="entry name" value="Acyl-CoA N-acyltransferases (Nat)"/>
    <property type="match status" value="1"/>
</dbReference>
<feature type="region of interest" description="Disordered" evidence="1">
    <location>
        <begin position="1"/>
        <end position="23"/>
    </location>
</feature>
<accession>A0A4Q2EGM3</accession>
<dbReference type="Pfam" id="PF13302">
    <property type="entry name" value="Acetyltransf_3"/>
    <property type="match status" value="1"/>
</dbReference>
<dbReference type="PANTHER" id="PTHR43610">
    <property type="entry name" value="BLL6696 PROTEIN"/>
    <property type="match status" value="1"/>
</dbReference>
<organism evidence="3 4">
    <name type="scientific">Propioniciclava flava</name>
    <dbReference type="NCBI Taxonomy" id="2072026"/>
    <lineage>
        <taxon>Bacteria</taxon>
        <taxon>Bacillati</taxon>
        <taxon>Actinomycetota</taxon>
        <taxon>Actinomycetes</taxon>
        <taxon>Propionibacteriales</taxon>
        <taxon>Propionibacteriaceae</taxon>
        <taxon>Propioniciclava</taxon>
    </lineage>
</organism>
<keyword evidence="3" id="KW-0808">Transferase</keyword>
<feature type="compositionally biased region" description="Basic and acidic residues" evidence="1">
    <location>
        <begin position="13"/>
        <end position="22"/>
    </location>
</feature>
<dbReference type="EMBL" id="PPCV01000007">
    <property type="protein sequence ID" value="RXW31702.1"/>
    <property type="molecule type" value="Genomic_DNA"/>
</dbReference>
<dbReference type="OrthoDB" id="9795199at2"/>
<reference evidence="3 4" key="1">
    <citation type="submission" date="2018-01" db="EMBL/GenBank/DDBJ databases">
        <title>Lactibacter flavus gen. nov., sp. nov., a novel bacterium of the family Propionibacteriaceae isolated from raw milk and dairy products.</title>
        <authorList>
            <person name="Wenning M."/>
            <person name="Breitenwieser F."/>
            <person name="Huptas C."/>
            <person name="von Neubeck M."/>
            <person name="Busse H.-J."/>
            <person name="Scherer S."/>
        </authorList>
    </citation>
    <scope>NUCLEOTIDE SEQUENCE [LARGE SCALE GENOMIC DNA]</scope>
    <source>
        <strain evidence="3 4">VG341</strain>
    </source>
</reference>
<dbReference type="GO" id="GO:0016747">
    <property type="term" value="F:acyltransferase activity, transferring groups other than amino-acyl groups"/>
    <property type="evidence" value="ECO:0007669"/>
    <property type="project" value="InterPro"/>
</dbReference>
<evidence type="ECO:0000256" key="1">
    <source>
        <dbReference type="SAM" id="MobiDB-lite"/>
    </source>
</evidence>
<dbReference type="Proteomes" id="UP000290624">
    <property type="component" value="Unassembled WGS sequence"/>
</dbReference>
<sequence length="224" mass="24667">MLTRLGQARRCGSSRERSEAASRRVARVPRMAFLDPATLEAGPVRLEPLTLQHAGPLAEAMGDDRPADLWFARTPEPADLAADIATKLAAAEQGQWLPFVVLQDAVPVGSTSFLHPQAEIPSVEIGATWLGPAARRTGVNTAAKSLLLTHAFDVWGCRRVTFRATWWNRASRAAIERIGASFEGRIRNDRVTREGLVTDSAQYAITDAEWPAVRRHLQFLREHG</sequence>
<proteinExistence type="predicted"/>
<name>A0A4Q2EGM3_9ACTN</name>
<dbReference type="PANTHER" id="PTHR43610:SF1">
    <property type="entry name" value="N-ACETYLTRANSFERASE DOMAIN-CONTAINING PROTEIN"/>
    <property type="match status" value="1"/>
</dbReference>
<dbReference type="PROSITE" id="PS51186">
    <property type="entry name" value="GNAT"/>
    <property type="match status" value="1"/>
</dbReference>
<protein>
    <submittedName>
        <fullName evidence="3">GNAT family N-acetyltransferase</fullName>
    </submittedName>
</protein>
<dbReference type="Gene3D" id="3.40.630.30">
    <property type="match status" value="1"/>
</dbReference>
<dbReference type="InterPro" id="IPR000182">
    <property type="entry name" value="GNAT_dom"/>
</dbReference>
<evidence type="ECO:0000259" key="2">
    <source>
        <dbReference type="PROSITE" id="PS51186"/>
    </source>
</evidence>
<evidence type="ECO:0000313" key="3">
    <source>
        <dbReference type="EMBL" id="RXW31702.1"/>
    </source>
</evidence>
<feature type="domain" description="N-acetyltransferase" evidence="2">
    <location>
        <begin position="44"/>
        <end position="209"/>
    </location>
</feature>
<gene>
    <name evidence="3" type="ORF">C1706_11155</name>
</gene>
<evidence type="ECO:0000313" key="4">
    <source>
        <dbReference type="Proteomes" id="UP000290624"/>
    </source>
</evidence>
<keyword evidence="4" id="KW-1185">Reference proteome</keyword>